<dbReference type="PRINTS" id="PR00038">
    <property type="entry name" value="HTHLUXR"/>
</dbReference>
<protein>
    <submittedName>
        <fullName evidence="6">Two component transcriptional regulator, LuxR family</fullName>
    </submittedName>
</protein>
<dbReference type="Pfam" id="PF00196">
    <property type="entry name" value="GerE"/>
    <property type="match status" value="1"/>
</dbReference>
<feature type="modified residue" description="4-aspartylphosphate" evidence="3">
    <location>
        <position position="56"/>
    </location>
</feature>
<evidence type="ECO:0000313" key="7">
    <source>
        <dbReference type="Proteomes" id="UP000199060"/>
    </source>
</evidence>
<dbReference type="AlphaFoldDB" id="A0A1G6Q543"/>
<dbReference type="RefSeq" id="WP_087938389.1">
    <property type="nucleotide sequence ID" value="NZ_FNAC01000008.1"/>
</dbReference>
<dbReference type="SMART" id="SM00448">
    <property type="entry name" value="REC"/>
    <property type="match status" value="1"/>
</dbReference>
<keyword evidence="1 3" id="KW-0597">Phosphoprotein</keyword>
<dbReference type="InterPro" id="IPR000792">
    <property type="entry name" value="Tscrpt_reg_LuxR_C"/>
</dbReference>
<evidence type="ECO:0000256" key="3">
    <source>
        <dbReference type="PROSITE-ProRule" id="PRU00169"/>
    </source>
</evidence>
<dbReference type="OrthoDB" id="9797341at2"/>
<organism evidence="6 7">
    <name type="scientific">Algoriphagus faecimaris</name>
    <dbReference type="NCBI Taxonomy" id="686796"/>
    <lineage>
        <taxon>Bacteria</taxon>
        <taxon>Pseudomonadati</taxon>
        <taxon>Bacteroidota</taxon>
        <taxon>Cytophagia</taxon>
        <taxon>Cytophagales</taxon>
        <taxon>Cyclobacteriaceae</taxon>
        <taxon>Algoriphagus</taxon>
    </lineage>
</organism>
<dbReference type="STRING" id="686796.SAMN04488104_100844"/>
<sequence length="214" mass="24381">MNEIKAILVDDHPVVMEGIEMLLHEIPEIQLLGKFTNGKIAQESLNSASVDLVITDINMPDMDGLQLTHWIKENQPKTKVIILSMHDNDHYVQEIILAGAEGYVLKENTSEELINAVNRVLDDGIYYSDQIVAKLRSSFQVQNKKHEILLSLTEREVDVLQLIIQEFTTQEIAEKLFISRHTVESHKKNLFKKTEQSSLVGLVKFSIAHQLIDL</sequence>
<dbReference type="CDD" id="cd17535">
    <property type="entry name" value="REC_NarL-like"/>
    <property type="match status" value="1"/>
</dbReference>
<accession>A0A1G6Q543</accession>
<dbReference type="GO" id="GO:0006355">
    <property type="term" value="P:regulation of DNA-templated transcription"/>
    <property type="evidence" value="ECO:0007669"/>
    <property type="project" value="InterPro"/>
</dbReference>
<dbReference type="CDD" id="cd06170">
    <property type="entry name" value="LuxR_C_like"/>
    <property type="match status" value="1"/>
</dbReference>
<dbReference type="GO" id="GO:0003677">
    <property type="term" value="F:DNA binding"/>
    <property type="evidence" value="ECO:0007669"/>
    <property type="project" value="UniProtKB-KW"/>
</dbReference>
<dbReference type="PROSITE" id="PS50043">
    <property type="entry name" value="HTH_LUXR_2"/>
    <property type="match status" value="1"/>
</dbReference>
<dbReference type="Proteomes" id="UP000199060">
    <property type="component" value="Unassembled WGS sequence"/>
</dbReference>
<dbReference type="Gene3D" id="3.40.50.2300">
    <property type="match status" value="1"/>
</dbReference>
<evidence type="ECO:0000259" key="4">
    <source>
        <dbReference type="PROSITE" id="PS50043"/>
    </source>
</evidence>
<evidence type="ECO:0000313" key="6">
    <source>
        <dbReference type="EMBL" id="SDC87361.1"/>
    </source>
</evidence>
<feature type="domain" description="HTH luxR-type" evidence="4">
    <location>
        <begin position="145"/>
        <end position="210"/>
    </location>
</feature>
<dbReference type="EMBL" id="FNAC01000008">
    <property type="protein sequence ID" value="SDC87361.1"/>
    <property type="molecule type" value="Genomic_DNA"/>
</dbReference>
<dbReference type="Pfam" id="PF00072">
    <property type="entry name" value="Response_reg"/>
    <property type="match status" value="1"/>
</dbReference>
<proteinExistence type="predicted"/>
<dbReference type="InterPro" id="IPR001789">
    <property type="entry name" value="Sig_transdc_resp-reg_receiver"/>
</dbReference>
<keyword evidence="7" id="KW-1185">Reference proteome</keyword>
<gene>
    <name evidence="6" type="ORF">SAMN04488104_100844</name>
</gene>
<dbReference type="SUPFAM" id="SSF52172">
    <property type="entry name" value="CheY-like"/>
    <property type="match status" value="1"/>
</dbReference>
<evidence type="ECO:0000259" key="5">
    <source>
        <dbReference type="PROSITE" id="PS50110"/>
    </source>
</evidence>
<dbReference type="PANTHER" id="PTHR43214">
    <property type="entry name" value="TWO-COMPONENT RESPONSE REGULATOR"/>
    <property type="match status" value="1"/>
</dbReference>
<dbReference type="PROSITE" id="PS50110">
    <property type="entry name" value="RESPONSE_REGULATORY"/>
    <property type="match status" value="1"/>
</dbReference>
<dbReference type="SMART" id="SM00421">
    <property type="entry name" value="HTH_LUXR"/>
    <property type="match status" value="1"/>
</dbReference>
<feature type="domain" description="Response regulatory" evidence="5">
    <location>
        <begin position="5"/>
        <end position="121"/>
    </location>
</feature>
<name>A0A1G6Q543_9BACT</name>
<evidence type="ECO:0000256" key="2">
    <source>
        <dbReference type="ARBA" id="ARBA00023125"/>
    </source>
</evidence>
<evidence type="ECO:0000256" key="1">
    <source>
        <dbReference type="ARBA" id="ARBA00022553"/>
    </source>
</evidence>
<dbReference type="InterPro" id="IPR058245">
    <property type="entry name" value="NreC/VraR/RcsB-like_REC"/>
</dbReference>
<dbReference type="PANTHER" id="PTHR43214:SF43">
    <property type="entry name" value="TWO-COMPONENT RESPONSE REGULATOR"/>
    <property type="match status" value="1"/>
</dbReference>
<dbReference type="InterPro" id="IPR011006">
    <property type="entry name" value="CheY-like_superfamily"/>
</dbReference>
<reference evidence="7" key="1">
    <citation type="submission" date="2016-10" db="EMBL/GenBank/DDBJ databases">
        <authorList>
            <person name="Varghese N."/>
            <person name="Submissions S."/>
        </authorList>
    </citation>
    <scope>NUCLEOTIDE SEQUENCE [LARGE SCALE GENOMIC DNA]</scope>
    <source>
        <strain evidence="7">DSM 23095</strain>
    </source>
</reference>
<keyword evidence="2" id="KW-0238">DNA-binding</keyword>
<dbReference type="InterPro" id="IPR039420">
    <property type="entry name" value="WalR-like"/>
</dbReference>
<dbReference type="GO" id="GO:0000160">
    <property type="term" value="P:phosphorelay signal transduction system"/>
    <property type="evidence" value="ECO:0007669"/>
    <property type="project" value="InterPro"/>
</dbReference>